<protein>
    <submittedName>
        <fullName evidence="2">Helix-turn-helix domain-containing protein</fullName>
    </submittedName>
</protein>
<proteinExistence type="predicted"/>
<organism evidence="2 3">
    <name type="scientific">Sphingomonas canadensis</name>
    <dbReference type="NCBI Taxonomy" id="1219257"/>
    <lineage>
        <taxon>Bacteria</taxon>
        <taxon>Pseudomonadati</taxon>
        <taxon>Pseudomonadota</taxon>
        <taxon>Alphaproteobacteria</taxon>
        <taxon>Sphingomonadales</taxon>
        <taxon>Sphingomonadaceae</taxon>
        <taxon>Sphingomonas</taxon>
    </lineage>
</organism>
<gene>
    <name evidence="2" type="ORF">ACFQ1E_20475</name>
</gene>
<name>A0ABW3HB77_9SPHN</name>
<dbReference type="Gene3D" id="1.10.10.60">
    <property type="entry name" value="Homeodomain-like"/>
    <property type="match status" value="1"/>
</dbReference>
<dbReference type="Proteomes" id="UP001596977">
    <property type="component" value="Unassembled WGS sequence"/>
</dbReference>
<keyword evidence="3" id="KW-1185">Reference proteome</keyword>
<dbReference type="InterPro" id="IPR018060">
    <property type="entry name" value="HTH_AraC"/>
</dbReference>
<reference evidence="3" key="1">
    <citation type="journal article" date="2019" name="Int. J. Syst. Evol. Microbiol.">
        <title>The Global Catalogue of Microorganisms (GCM) 10K type strain sequencing project: providing services to taxonomists for standard genome sequencing and annotation.</title>
        <authorList>
            <consortium name="The Broad Institute Genomics Platform"/>
            <consortium name="The Broad Institute Genome Sequencing Center for Infectious Disease"/>
            <person name="Wu L."/>
            <person name="Ma J."/>
        </authorList>
    </citation>
    <scope>NUCLEOTIDE SEQUENCE [LARGE SCALE GENOMIC DNA]</scope>
    <source>
        <strain evidence="3">CCUG 62982</strain>
    </source>
</reference>
<evidence type="ECO:0000313" key="3">
    <source>
        <dbReference type="Proteomes" id="UP001596977"/>
    </source>
</evidence>
<accession>A0ABW3HB77</accession>
<comment type="caution">
    <text evidence="2">The sequence shown here is derived from an EMBL/GenBank/DDBJ whole genome shotgun (WGS) entry which is preliminary data.</text>
</comment>
<dbReference type="RefSeq" id="WP_264946577.1">
    <property type="nucleotide sequence ID" value="NZ_JAPDRA010000016.1"/>
</dbReference>
<dbReference type="SMART" id="SM00342">
    <property type="entry name" value="HTH_ARAC"/>
    <property type="match status" value="1"/>
</dbReference>
<evidence type="ECO:0000313" key="2">
    <source>
        <dbReference type="EMBL" id="MFD0948725.1"/>
    </source>
</evidence>
<sequence length="285" mass="31227">MSAGPPQLEFVLEADGLLPHVHSYYLYRNEAAEIRGVERVDIGQLRFLMRGGGVRFLGDGRADTAFPVSLTGPGQAAAPYRLDGPCHCFGVALRPLGWKSLVGLPADKVAGRVLDAADVFGPEAAVLLERLRMMTTIEEMVAAVRPFLLARRRRIPPGHVALARAVREWVASGERIDALYRMVPMGPRQATRLCNEIFGGPPKLLERKYRAIRAAIRICNGDNPADVAEPFSDQPHMIKEIKHFTGHTPTTLRDGIDPVVAATLENETFHFLPEVIPESVDPGGD</sequence>
<dbReference type="EMBL" id="JBHTJG010000017">
    <property type="protein sequence ID" value="MFD0948725.1"/>
    <property type="molecule type" value="Genomic_DNA"/>
</dbReference>
<feature type="domain" description="HTH araC/xylS-type" evidence="1">
    <location>
        <begin position="173"/>
        <end position="253"/>
    </location>
</feature>
<evidence type="ECO:0000259" key="1">
    <source>
        <dbReference type="SMART" id="SM00342"/>
    </source>
</evidence>